<evidence type="ECO:0000256" key="2">
    <source>
        <dbReference type="ARBA" id="ARBA00022737"/>
    </source>
</evidence>
<evidence type="ECO:0000313" key="10">
    <source>
        <dbReference type="Proteomes" id="UP000036987"/>
    </source>
</evidence>
<dbReference type="SUPFAM" id="SSF46689">
    <property type="entry name" value="Homeodomain-like"/>
    <property type="match status" value="1"/>
</dbReference>
<accession>A0A0K9Q445</accession>
<keyword evidence="5" id="KW-0804">Transcription</keyword>
<dbReference type="EMBL" id="LFYR01000090">
    <property type="protein sequence ID" value="KMZ76058.1"/>
    <property type="molecule type" value="Genomic_DNA"/>
</dbReference>
<dbReference type="OrthoDB" id="2143914at2759"/>
<reference evidence="10" key="1">
    <citation type="journal article" date="2016" name="Nature">
        <title>The genome of the seagrass Zostera marina reveals angiosperm adaptation to the sea.</title>
        <authorList>
            <person name="Olsen J.L."/>
            <person name="Rouze P."/>
            <person name="Verhelst B."/>
            <person name="Lin Y.-C."/>
            <person name="Bayer T."/>
            <person name="Collen J."/>
            <person name="Dattolo E."/>
            <person name="De Paoli E."/>
            <person name="Dittami S."/>
            <person name="Maumus F."/>
            <person name="Michel G."/>
            <person name="Kersting A."/>
            <person name="Lauritano C."/>
            <person name="Lohaus R."/>
            <person name="Toepel M."/>
            <person name="Tonon T."/>
            <person name="Vanneste K."/>
            <person name="Amirebrahimi M."/>
            <person name="Brakel J."/>
            <person name="Bostroem C."/>
            <person name="Chovatia M."/>
            <person name="Grimwood J."/>
            <person name="Jenkins J.W."/>
            <person name="Jueterbock A."/>
            <person name="Mraz A."/>
            <person name="Stam W.T."/>
            <person name="Tice H."/>
            <person name="Bornberg-Bauer E."/>
            <person name="Green P.J."/>
            <person name="Pearson G.A."/>
            <person name="Procaccini G."/>
            <person name="Duarte C.M."/>
            <person name="Schmutz J."/>
            <person name="Reusch T.B.H."/>
            <person name="Van de Peer Y."/>
        </authorList>
    </citation>
    <scope>NUCLEOTIDE SEQUENCE [LARGE SCALE GENOMIC DNA]</scope>
    <source>
        <strain evidence="10">cv. Finnish</strain>
    </source>
</reference>
<dbReference type="Proteomes" id="UP000036987">
    <property type="component" value="Unassembled WGS sequence"/>
</dbReference>
<dbReference type="SMART" id="SM00717">
    <property type="entry name" value="SANT"/>
    <property type="match status" value="2"/>
</dbReference>
<gene>
    <name evidence="9" type="ORF">ZOSMA_107G00550</name>
</gene>
<dbReference type="STRING" id="29655.A0A0K9Q445"/>
<dbReference type="CDD" id="cd00167">
    <property type="entry name" value="SANT"/>
    <property type="match status" value="2"/>
</dbReference>
<organism evidence="9 10">
    <name type="scientific">Zostera marina</name>
    <name type="common">Eelgrass</name>
    <dbReference type="NCBI Taxonomy" id="29655"/>
    <lineage>
        <taxon>Eukaryota</taxon>
        <taxon>Viridiplantae</taxon>
        <taxon>Streptophyta</taxon>
        <taxon>Embryophyta</taxon>
        <taxon>Tracheophyta</taxon>
        <taxon>Spermatophyta</taxon>
        <taxon>Magnoliopsida</taxon>
        <taxon>Liliopsida</taxon>
        <taxon>Zosteraceae</taxon>
        <taxon>Zostera</taxon>
    </lineage>
</organism>
<feature type="domain" description="Myb-like" evidence="7">
    <location>
        <begin position="74"/>
        <end position="125"/>
    </location>
</feature>
<keyword evidence="10" id="KW-1185">Reference proteome</keyword>
<keyword evidence="3" id="KW-0805">Transcription regulation</keyword>
<keyword evidence="6" id="KW-0539">Nucleus</keyword>
<dbReference type="GO" id="GO:0005634">
    <property type="term" value="C:nucleus"/>
    <property type="evidence" value="ECO:0000318"/>
    <property type="project" value="GO_Central"/>
</dbReference>
<evidence type="ECO:0000256" key="3">
    <source>
        <dbReference type="ARBA" id="ARBA00023015"/>
    </source>
</evidence>
<dbReference type="GO" id="GO:0006355">
    <property type="term" value="P:regulation of DNA-templated transcription"/>
    <property type="evidence" value="ECO:0000318"/>
    <property type="project" value="GO_Central"/>
</dbReference>
<dbReference type="PANTHER" id="PTHR45614:SF292">
    <property type="entry name" value="TRANSCRIPTION FACTOR MYB59-LIKE"/>
    <property type="match status" value="1"/>
</dbReference>
<dbReference type="PROSITE" id="PS50090">
    <property type="entry name" value="MYB_LIKE"/>
    <property type="match status" value="2"/>
</dbReference>
<dbReference type="GO" id="GO:0000981">
    <property type="term" value="F:DNA-binding transcription factor activity, RNA polymerase II-specific"/>
    <property type="evidence" value="ECO:0000318"/>
    <property type="project" value="GO_Central"/>
</dbReference>
<feature type="domain" description="HTH myb-type" evidence="8">
    <location>
        <begin position="27"/>
        <end position="77"/>
    </location>
</feature>
<keyword evidence="2" id="KW-0677">Repeat</keyword>
<evidence type="ECO:0000256" key="4">
    <source>
        <dbReference type="ARBA" id="ARBA00023125"/>
    </source>
</evidence>
<dbReference type="InterPro" id="IPR001005">
    <property type="entry name" value="SANT/Myb"/>
</dbReference>
<dbReference type="PANTHER" id="PTHR45614">
    <property type="entry name" value="MYB PROTEIN-RELATED"/>
    <property type="match status" value="1"/>
</dbReference>
<keyword evidence="4" id="KW-0238">DNA-binding</keyword>
<evidence type="ECO:0000256" key="6">
    <source>
        <dbReference type="ARBA" id="ARBA00023242"/>
    </source>
</evidence>
<dbReference type="FunFam" id="1.10.10.60:FF:000060">
    <property type="entry name" value="MYB transcription factor"/>
    <property type="match status" value="1"/>
</dbReference>
<feature type="domain" description="Myb-like" evidence="7">
    <location>
        <begin position="27"/>
        <end position="73"/>
    </location>
</feature>
<comment type="caution">
    <text evidence="9">The sequence shown here is derived from an EMBL/GenBank/DDBJ whole genome shotgun (WGS) entry which is preliminary data.</text>
</comment>
<dbReference type="PROSITE" id="PS51294">
    <property type="entry name" value="HTH_MYB"/>
    <property type="match status" value="2"/>
</dbReference>
<evidence type="ECO:0000256" key="1">
    <source>
        <dbReference type="ARBA" id="ARBA00004123"/>
    </source>
</evidence>
<protein>
    <submittedName>
        <fullName evidence="9">Uncharacterized protein</fullName>
    </submittedName>
</protein>
<dbReference type="OMA" id="KWTVIAQ"/>
<feature type="domain" description="HTH myb-type" evidence="8">
    <location>
        <begin position="78"/>
        <end position="129"/>
    </location>
</feature>
<dbReference type="AlphaFoldDB" id="A0A0K9Q445"/>
<comment type="subcellular location">
    <subcellularLocation>
        <location evidence="1">Nucleus</location>
    </subcellularLocation>
</comment>
<evidence type="ECO:0000259" key="8">
    <source>
        <dbReference type="PROSITE" id="PS51294"/>
    </source>
</evidence>
<dbReference type="InterPro" id="IPR017930">
    <property type="entry name" value="Myb_dom"/>
</dbReference>
<name>A0A0K9Q445_ZOSMR</name>
<dbReference type="GO" id="GO:0000978">
    <property type="term" value="F:RNA polymerase II cis-regulatory region sequence-specific DNA binding"/>
    <property type="evidence" value="ECO:0000318"/>
    <property type="project" value="GO_Central"/>
</dbReference>
<sequence>MSLVQTEEEAERKRENQHRDVAKLFIRGHWTPTEDSRLRELVTRFGAKNWNFIARNLDGRSGKSCRLRWFNQLDPRINRMPFTAAEEERLVVGQLVYGSKWALLARLFFPGRTDNAVKNQWHVIEARKTRRSTTKPPPLYSSSTITVVPADLPFFDFLGVGST</sequence>
<dbReference type="Pfam" id="PF13921">
    <property type="entry name" value="Myb_DNA-bind_6"/>
    <property type="match status" value="1"/>
</dbReference>
<evidence type="ECO:0000313" key="9">
    <source>
        <dbReference type="EMBL" id="KMZ76058.1"/>
    </source>
</evidence>
<dbReference type="InterPro" id="IPR050560">
    <property type="entry name" value="MYB_TF"/>
</dbReference>
<proteinExistence type="predicted"/>
<evidence type="ECO:0000256" key="5">
    <source>
        <dbReference type="ARBA" id="ARBA00023163"/>
    </source>
</evidence>
<dbReference type="Gene3D" id="1.10.10.60">
    <property type="entry name" value="Homeodomain-like"/>
    <property type="match status" value="2"/>
</dbReference>
<dbReference type="InterPro" id="IPR009057">
    <property type="entry name" value="Homeodomain-like_sf"/>
</dbReference>
<evidence type="ECO:0000259" key="7">
    <source>
        <dbReference type="PROSITE" id="PS50090"/>
    </source>
</evidence>